<dbReference type="SUPFAM" id="SSF51395">
    <property type="entry name" value="FMN-linked oxidoreductases"/>
    <property type="match status" value="1"/>
</dbReference>
<protein>
    <submittedName>
        <fullName evidence="2">N-ethylmaleimide reductase</fullName>
        <ecNumber evidence="2">1.-.-.-</ecNumber>
    </submittedName>
</protein>
<dbReference type="EC" id="1.-.-.-" evidence="2"/>
<evidence type="ECO:0000313" key="2">
    <source>
        <dbReference type="EMBL" id="SUE06751.1"/>
    </source>
</evidence>
<gene>
    <name evidence="2" type="primary">nemA_5</name>
    <name evidence="2" type="ORF">NCTC9381_05614</name>
</gene>
<dbReference type="InterPro" id="IPR045247">
    <property type="entry name" value="Oye-like"/>
</dbReference>
<keyword evidence="3" id="KW-1185">Reference proteome</keyword>
<sequence length="65" mass="7006">MLPISEKASANAITAGFDGVEIHGANGYLLEQFLKDGANQRTDEYGGSVENRARLLLEVVGGRER</sequence>
<dbReference type="Proteomes" id="UP000254640">
    <property type="component" value="Unassembled WGS sequence"/>
</dbReference>
<accession>A0A379LT02</accession>
<dbReference type="PANTHER" id="PTHR22893:SF91">
    <property type="entry name" value="NADPH DEHYDROGENASE 2-RELATED"/>
    <property type="match status" value="1"/>
</dbReference>
<organism evidence="2 3">
    <name type="scientific">Enterobacter agglomerans</name>
    <name type="common">Erwinia herbicola</name>
    <name type="synonym">Pantoea agglomerans</name>
    <dbReference type="NCBI Taxonomy" id="549"/>
    <lineage>
        <taxon>Bacteria</taxon>
        <taxon>Pseudomonadati</taxon>
        <taxon>Pseudomonadota</taxon>
        <taxon>Gammaproteobacteria</taxon>
        <taxon>Enterobacterales</taxon>
        <taxon>Erwiniaceae</taxon>
        <taxon>Pantoea</taxon>
        <taxon>Pantoea agglomerans group</taxon>
    </lineage>
</organism>
<name>A0A379LT02_ENTAG</name>
<dbReference type="Gene3D" id="3.20.20.70">
    <property type="entry name" value="Aldolase class I"/>
    <property type="match status" value="1"/>
</dbReference>
<dbReference type="GO" id="GO:0016491">
    <property type="term" value="F:oxidoreductase activity"/>
    <property type="evidence" value="ECO:0007669"/>
    <property type="project" value="UniProtKB-KW"/>
</dbReference>
<dbReference type="InterPro" id="IPR001155">
    <property type="entry name" value="OxRdtase_FMN_N"/>
</dbReference>
<evidence type="ECO:0000259" key="1">
    <source>
        <dbReference type="Pfam" id="PF00724"/>
    </source>
</evidence>
<proteinExistence type="predicted"/>
<keyword evidence="2" id="KW-0560">Oxidoreductase</keyword>
<evidence type="ECO:0000313" key="3">
    <source>
        <dbReference type="Proteomes" id="UP000254640"/>
    </source>
</evidence>
<dbReference type="AlphaFoldDB" id="A0A379LT02"/>
<dbReference type="Pfam" id="PF00724">
    <property type="entry name" value="Oxidored_FMN"/>
    <property type="match status" value="1"/>
</dbReference>
<reference evidence="2 3" key="1">
    <citation type="submission" date="2018-06" db="EMBL/GenBank/DDBJ databases">
        <authorList>
            <consortium name="Pathogen Informatics"/>
            <person name="Doyle S."/>
        </authorList>
    </citation>
    <scope>NUCLEOTIDE SEQUENCE [LARGE SCALE GENOMIC DNA]</scope>
    <source>
        <strain evidence="2 3">NCTC9381</strain>
    </source>
</reference>
<dbReference type="PANTHER" id="PTHR22893">
    <property type="entry name" value="NADH OXIDOREDUCTASE-RELATED"/>
    <property type="match status" value="1"/>
</dbReference>
<dbReference type="InterPro" id="IPR013785">
    <property type="entry name" value="Aldolase_TIM"/>
</dbReference>
<feature type="domain" description="NADH:flavin oxidoreductase/NADH oxidase N-terminal" evidence="1">
    <location>
        <begin position="7"/>
        <end position="60"/>
    </location>
</feature>
<dbReference type="GO" id="GO:0010181">
    <property type="term" value="F:FMN binding"/>
    <property type="evidence" value="ECO:0007669"/>
    <property type="project" value="InterPro"/>
</dbReference>
<dbReference type="EMBL" id="UGSO01000002">
    <property type="protein sequence ID" value="SUE06751.1"/>
    <property type="molecule type" value="Genomic_DNA"/>
</dbReference>